<dbReference type="STRING" id="7244.B4M7M4"/>
<dbReference type="KEGG" id="dvi:6633773"/>
<evidence type="ECO:0000313" key="2">
    <source>
        <dbReference type="EMBL" id="EDW62791.1"/>
    </source>
</evidence>
<name>B4M7M4_DROVI</name>
<proteinExistence type="predicted"/>
<evidence type="ECO:0008006" key="4">
    <source>
        <dbReference type="Google" id="ProtNLM"/>
    </source>
</evidence>
<reference evidence="2 3" key="1">
    <citation type="journal article" date="2007" name="Nature">
        <title>Evolution of genes and genomes on the Drosophila phylogeny.</title>
        <authorList>
            <consortium name="Drosophila 12 Genomes Consortium"/>
            <person name="Clark A.G."/>
            <person name="Eisen M.B."/>
            <person name="Smith D.R."/>
            <person name="Bergman C.M."/>
            <person name="Oliver B."/>
            <person name="Markow T.A."/>
            <person name="Kaufman T.C."/>
            <person name="Kellis M."/>
            <person name="Gelbart W."/>
            <person name="Iyer V.N."/>
            <person name="Pollard D.A."/>
            <person name="Sackton T.B."/>
            <person name="Larracuente A.M."/>
            <person name="Singh N.D."/>
            <person name="Abad J.P."/>
            <person name="Abt D.N."/>
            <person name="Adryan B."/>
            <person name="Aguade M."/>
            <person name="Akashi H."/>
            <person name="Anderson W.W."/>
            <person name="Aquadro C.F."/>
            <person name="Ardell D.H."/>
            <person name="Arguello R."/>
            <person name="Artieri C.G."/>
            <person name="Barbash D.A."/>
            <person name="Barker D."/>
            <person name="Barsanti P."/>
            <person name="Batterham P."/>
            <person name="Batzoglou S."/>
            <person name="Begun D."/>
            <person name="Bhutkar A."/>
            <person name="Blanco E."/>
            <person name="Bosak S.A."/>
            <person name="Bradley R.K."/>
            <person name="Brand A.D."/>
            <person name="Brent M.R."/>
            <person name="Brooks A.N."/>
            <person name="Brown R.H."/>
            <person name="Butlin R.K."/>
            <person name="Caggese C."/>
            <person name="Calvi B.R."/>
            <person name="Bernardo de Carvalho A."/>
            <person name="Caspi A."/>
            <person name="Castrezana S."/>
            <person name="Celniker S.E."/>
            <person name="Chang J.L."/>
            <person name="Chapple C."/>
            <person name="Chatterji S."/>
            <person name="Chinwalla A."/>
            <person name="Civetta A."/>
            <person name="Clifton S.W."/>
            <person name="Comeron J.M."/>
            <person name="Costello J.C."/>
            <person name="Coyne J.A."/>
            <person name="Daub J."/>
            <person name="David R.G."/>
            <person name="Delcher A.L."/>
            <person name="Delehaunty K."/>
            <person name="Do C.B."/>
            <person name="Ebling H."/>
            <person name="Edwards K."/>
            <person name="Eickbush T."/>
            <person name="Evans J.D."/>
            <person name="Filipski A."/>
            <person name="Findeiss S."/>
            <person name="Freyhult E."/>
            <person name="Fulton L."/>
            <person name="Fulton R."/>
            <person name="Garcia A.C."/>
            <person name="Gardiner A."/>
            <person name="Garfield D.A."/>
            <person name="Garvin B.E."/>
            <person name="Gibson G."/>
            <person name="Gilbert D."/>
            <person name="Gnerre S."/>
            <person name="Godfrey J."/>
            <person name="Good R."/>
            <person name="Gotea V."/>
            <person name="Gravely B."/>
            <person name="Greenberg A.J."/>
            <person name="Griffiths-Jones S."/>
            <person name="Gross S."/>
            <person name="Guigo R."/>
            <person name="Gustafson E.A."/>
            <person name="Haerty W."/>
            <person name="Hahn M.W."/>
            <person name="Halligan D.L."/>
            <person name="Halpern A.L."/>
            <person name="Halter G.M."/>
            <person name="Han M.V."/>
            <person name="Heger A."/>
            <person name="Hillier L."/>
            <person name="Hinrichs A.S."/>
            <person name="Holmes I."/>
            <person name="Hoskins R.A."/>
            <person name="Hubisz M.J."/>
            <person name="Hultmark D."/>
            <person name="Huntley M.A."/>
            <person name="Jaffe D.B."/>
            <person name="Jagadeeshan S."/>
            <person name="Jeck W.R."/>
            <person name="Johnson J."/>
            <person name="Jones C.D."/>
            <person name="Jordan W.C."/>
            <person name="Karpen G.H."/>
            <person name="Kataoka E."/>
            <person name="Keightley P.D."/>
            <person name="Kheradpour P."/>
            <person name="Kirkness E.F."/>
            <person name="Koerich L.B."/>
            <person name="Kristiansen K."/>
            <person name="Kudrna D."/>
            <person name="Kulathinal R.J."/>
            <person name="Kumar S."/>
            <person name="Kwok R."/>
            <person name="Lander E."/>
            <person name="Langley C.H."/>
            <person name="Lapoint R."/>
            <person name="Lazzaro B.P."/>
            <person name="Lee S.J."/>
            <person name="Levesque L."/>
            <person name="Li R."/>
            <person name="Lin C.F."/>
            <person name="Lin M.F."/>
            <person name="Lindblad-Toh K."/>
            <person name="Llopart A."/>
            <person name="Long M."/>
            <person name="Low L."/>
            <person name="Lozovsky E."/>
            <person name="Lu J."/>
            <person name="Luo M."/>
            <person name="Machado C.A."/>
            <person name="Makalowski W."/>
            <person name="Marzo M."/>
            <person name="Matsuda M."/>
            <person name="Matzkin L."/>
            <person name="McAllister B."/>
            <person name="McBride C.S."/>
            <person name="McKernan B."/>
            <person name="McKernan K."/>
            <person name="Mendez-Lago M."/>
            <person name="Minx P."/>
            <person name="Mollenhauer M.U."/>
            <person name="Montooth K."/>
            <person name="Mount S.M."/>
            <person name="Mu X."/>
            <person name="Myers E."/>
            <person name="Negre B."/>
            <person name="Newfeld S."/>
            <person name="Nielsen R."/>
            <person name="Noor M.A."/>
            <person name="O'Grady P."/>
            <person name="Pachter L."/>
            <person name="Papaceit M."/>
            <person name="Parisi M.J."/>
            <person name="Parisi M."/>
            <person name="Parts L."/>
            <person name="Pedersen J.S."/>
            <person name="Pesole G."/>
            <person name="Phillippy A.M."/>
            <person name="Ponting C.P."/>
            <person name="Pop M."/>
            <person name="Porcelli D."/>
            <person name="Powell J.R."/>
            <person name="Prohaska S."/>
            <person name="Pruitt K."/>
            <person name="Puig M."/>
            <person name="Quesneville H."/>
            <person name="Ram K.R."/>
            <person name="Rand D."/>
            <person name="Rasmussen M.D."/>
            <person name="Reed L.K."/>
            <person name="Reenan R."/>
            <person name="Reily A."/>
            <person name="Remington K.A."/>
            <person name="Rieger T.T."/>
            <person name="Ritchie M.G."/>
            <person name="Robin C."/>
            <person name="Rogers Y.H."/>
            <person name="Rohde C."/>
            <person name="Rozas J."/>
            <person name="Rubenfield M.J."/>
            <person name="Ruiz A."/>
            <person name="Russo S."/>
            <person name="Salzberg S.L."/>
            <person name="Sanchez-Gracia A."/>
            <person name="Saranga D.J."/>
            <person name="Sato H."/>
            <person name="Schaeffer S.W."/>
            <person name="Schatz M.C."/>
            <person name="Schlenke T."/>
            <person name="Schwartz R."/>
            <person name="Segarra C."/>
            <person name="Singh R.S."/>
            <person name="Sirot L."/>
            <person name="Sirota M."/>
            <person name="Sisneros N.B."/>
            <person name="Smith C.D."/>
            <person name="Smith T.F."/>
            <person name="Spieth J."/>
            <person name="Stage D.E."/>
            <person name="Stark A."/>
            <person name="Stephan W."/>
            <person name="Strausberg R.L."/>
            <person name="Strempel S."/>
            <person name="Sturgill D."/>
            <person name="Sutton G."/>
            <person name="Sutton G.G."/>
            <person name="Tao W."/>
            <person name="Teichmann S."/>
            <person name="Tobari Y.N."/>
            <person name="Tomimura Y."/>
            <person name="Tsolas J.M."/>
            <person name="Valente V.L."/>
            <person name="Venter E."/>
            <person name="Venter J.C."/>
            <person name="Vicario S."/>
            <person name="Vieira F.G."/>
            <person name="Vilella A.J."/>
            <person name="Villasante A."/>
            <person name="Walenz B."/>
            <person name="Wang J."/>
            <person name="Wasserman M."/>
            <person name="Watts T."/>
            <person name="Wilson D."/>
            <person name="Wilson R.K."/>
            <person name="Wing R.A."/>
            <person name="Wolfner M.F."/>
            <person name="Wong A."/>
            <person name="Wong G.K."/>
            <person name="Wu C.I."/>
            <person name="Wu G."/>
            <person name="Yamamoto D."/>
            <person name="Yang H.P."/>
            <person name="Yang S.P."/>
            <person name="Yorke J.A."/>
            <person name="Yoshida K."/>
            <person name="Zdobnov E."/>
            <person name="Zhang P."/>
            <person name="Zhang Y."/>
            <person name="Zimin A.V."/>
            <person name="Baldwin J."/>
            <person name="Abdouelleil A."/>
            <person name="Abdulkadir J."/>
            <person name="Abebe A."/>
            <person name="Abera B."/>
            <person name="Abreu J."/>
            <person name="Acer S.C."/>
            <person name="Aftuck L."/>
            <person name="Alexander A."/>
            <person name="An P."/>
            <person name="Anderson E."/>
            <person name="Anderson S."/>
            <person name="Arachi H."/>
            <person name="Azer M."/>
            <person name="Bachantsang P."/>
            <person name="Barry A."/>
            <person name="Bayul T."/>
            <person name="Berlin A."/>
            <person name="Bessette D."/>
            <person name="Bloom T."/>
            <person name="Blye J."/>
            <person name="Boguslavskiy L."/>
            <person name="Bonnet C."/>
            <person name="Boukhgalter B."/>
            <person name="Bourzgui I."/>
            <person name="Brown A."/>
            <person name="Cahill P."/>
            <person name="Channer S."/>
            <person name="Cheshatsang Y."/>
            <person name="Chuda L."/>
            <person name="Citroen M."/>
            <person name="Collymore A."/>
            <person name="Cooke P."/>
            <person name="Costello M."/>
            <person name="D'Aco K."/>
            <person name="Daza R."/>
            <person name="De Haan G."/>
            <person name="DeGray S."/>
            <person name="DeMaso C."/>
            <person name="Dhargay N."/>
            <person name="Dooley K."/>
            <person name="Dooley E."/>
            <person name="Doricent M."/>
            <person name="Dorje P."/>
            <person name="Dorjee K."/>
            <person name="Dupes A."/>
            <person name="Elong R."/>
            <person name="Falk J."/>
            <person name="Farina A."/>
            <person name="Faro S."/>
            <person name="Ferguson D."/>
            <person name="Fisher S."/>
            <person name="Foley C.D."/>
            <person name="Franke A."/>
            <person name="Friedrich D."/>
            <person name="Gadbois L."/>
            <person name="Gearin G."/>
            <person name="Gearin C.R."/>
            <person name="Giannoukos G."/>
            <person name="Goode T."/>
            <person name="Graham J."/>
            <person name="Grandbois E."/>
            <person name="Grewal S."/>
            <person name="Gyaltsen K."/>
            <person name="Hafez N."/>
            <person name="Hagos B."/>
            <person name="Hall J."/>
            <person name="Henson C."/>
            <person name="Hollinger A."/>
            <person name="Honan T."/>
            <person name="Huard M.D."/>
            <person name="Hughes L."/>
            <person name="Hurhula B."/>
            <person name="Husby M.E."/>
            <person name="Kamat A."/>
            <person name="Kanga B."/>
            <person name="Kashin S."/>
            <person name="Khazanovich D."/>
            <person name="Kisner P."/>
            <person name="Lance K."/>
            <person name="Lara M."/>
            <person name="Lee W."/>
            <person name="Lennon N."/>
            <person name="Letendre F."/>
            <person name="LeVine R."/>
            <person name="Lipovsky A."/>
            <person name="Liu X."/>
            <person name="Liu J."/>
            <person name="Liu S."/>
            <person name="Lokyitsang T."/>
            <person name="Lokyitsang Y."/>
            <person name="Lubonja R."/>
            <person name="Lui A."/>
            <person name="MacDonald P."/>
            <person name="Magnisalis V."/>
            <person name="Maru K."/>
            <person name="Matthews C."/>
            <person name="McCusker W."/>
            <person name="McDonough S."/>
            <person name="Mehta T."/>
            <person name="Meldrim J."/>
            <person name="Meneus L."/>
            <person name="Mihai O."/>
            <person name="Mihalev A."/>
            <person name="Mihova T."/>
            <person name="Mittelman R."/>
            <person name="Mlenga V."/>
            <person name="Montmayeur A."/>
            <person name="Mulrain L."/>
            <person name="Navidi A."/>
            <person name="Naylor J."/>
            <person name="Negash T."/>
            <person name="Nguyen T."/>
            <person name="Nguyen N."/>
            <person name="Nicol R."/>
            <person name="Norbu C."/>
            <person name="Norbu N."/>
            <person name="Novod N."/>
            <person name="O'Neill B."/>
            <person name="Osman S."/>
            <person name="Markiewicz E."/>
            <person name="Oyono O.L."/>
            <person name="Patti C."/>
            <person name="Phunkhang P."/>
            <person name="Pierre F."/>
            <person name="Priest M."/>
            <person name="Raghuraman S."/>
            <person name="Rege F."/>
            <person name="Reyes R."/>
            <person name="Rise C."/>
            <person name="Rogov P."/>
            <person name="Ross K."/>
            <person name="Ryan E."/>
            <person name="Settipalli S."/>
            <person name="Shea T."/>
            <person name="Sherpa N."/>
            <person name="Shi L."/>
            <person name="Shih D."/>
            <person name="Sparrow T."/>
            <person name="Spaulding J."/>
            <person name="Stalker J."/>
            <person name="Stange-Thomann N."/>
            <person name="Stavropoulos S."/>
            <person name="Stone C."/>
            <person name="Strader C."/>
            <person name="Tesfaye S."/>
            <person name="Thomson T."/>
            <person name="Thoulutsang Y."/>
            <person name="Thoulutsang D."/>
            <person name="Topham K."/>
            <person name="Topping I."/>
            <person name="Tsamla T."/>
            <person name="Vassiliev H."/>
            <person name="Vo A."/>
            <person name="Wangchuk T."/>
            <person name="Wangdi T."/>
            <person name="Weiand M."/>
            <person name="Wilkinson J."/>
            <person name="Wilson A."/>
            <person name="Yadav S."/>
            <person name="Young G."/>
            <person name="Yu Q."/>
            <person name="Zembek L."/>
            <person name="Zhong D."/>
            <person name="Zimmer A."/>
            <person name="Zwirko Z."/>
            <person name="Jaffe D.B."/>
            <person name="Alvarez P."/>
            <person name="Brockman W."/>
            <person name="Butler J."/>
            <person name="Chin C."/>
            <person name="Gnerre S."/>
            <person name="Grabherr M."/>
            <person name="Kleber M."/>
            <person name="Mauceli E."/>
            <person name="MacCallum I."/>
        </authorList>
    </citation>
    <scope>NUCLEOTIDE SEQUENCE [LARGE SCALE GENOMIC DNA]</scope>
    <source>
        <strain evidence="3">Tucson 15010-1051.87</strain>
    </source>
</reference>
<dbReference type="Proteomes" id="UP000008792">
    <property type="component" value="Unassembled WGS sequence"/>
</dbReference>
<keyword evidence="3" id="KW-1185">Reference proteome</keyword>
<dbReference type="InParanoid" id="B4M7M4"/>
<dbReference type="eggNOG" id="ENOG502TBCP">
    <property type="taxonomic scope" value="Eukaryota"/>
</dbReference>
<evidence type="ECO:0000313" key="3">
    <source>
        <dbReference type="Proteomes" id="UP000008792"/>
    </source>
</evidence>
<organism evidence="2 3">
    <name type="scientific">Drosophila virilis</name>
    <name type="common">Fruit fly</name>
    <dbReference type="NCBI Taxonomy" id="7244"/>
    <lineage>
        <taxon>Eukaryota</taxon>
        <taxon>Metazoa</taxon>
        <taxon>Ecdysozoa</taxon>
        <taxon>Arthropoda</taxon>
        <taxon>Hexapoda</taxon>
        <taxon>Insecta</taxon>
        <taxon>Pterygota</taxon>
        <taxon>Neoptera</taxon>
        <taxon>Endopterygota</taxon>
        <taxon>Diptera</taxon>
        <taxon>Brachycera</taxon>
        <taxon>Muscomorpha</taxon>
        <taxon>Ephydroidea</taxon>
        <taxon>Drosophilidae</taxon>
        <taxon>Drosophila</taxon>
    </lineage>
</organism>
<dbReference type="FunCoup" id="B4M7M4">
    <property type="interactions" value="31"/>
</dbReference>
<protein>
    <recommendedName>
        <fullName evidence="4">Shootin-1</fullName>
    </recommendedName>
</protein>
<keyword evidence="1" id="KW-0175">Coiled coil</keyword>
<dbReference type="OMA" id="KCEYQRE"/>
<feature type="coiled-coil region" evidence="1">
    <location>
        <begin position="23"/>
        <end position="50"/>
    </location>
</feature>
<dbReference type="AlphaFoldDB" id="B4M7M4"/>
<evidence type="ECO:0000256" key="1">
    <source>
        <dbReference type="SAM" id="Coils"/>
    </source>
</evidence>
<sequence length="177" mass="20493">MESTNTTNSSLDDIQYLLHLESLKRYTEEAKNMQRQVEEHARNFVEAKRQYQREFARLVSLSKNINLCETLDAKSSHILDTHVSNTSLKLSEMSAALANEKRPNEMDMRILEECKLQLERKHRPRIKLAKHQLNVASNREALKTLRTTLDNVENGFELSTLATMDQLTIELQPPQSN</sequence>
<accession>B4M7M4</accession>
<dbReference type="HOGENOM" id="CLU_117821_0_0_1"/>
<dbReference type="EMBL" id="CH940653">
    <property type="protein sequence ID" value="EDW62791.1"/>
    <property type="molecule type" value="Genomic_DNA"/>
</dbReference>
<dbReference type="PhylomeDB" id="B4M7M4"/>
<gene>
    <name evidence="2" type="primary">Dvir\GJ17021</name>
    <name evidence="2" type="ORF">Dvir_GJ17021</name>
</gene>
<dbReference type="OrthoDB" id="7947102at2759"/>